<reference evidence="5 6" key="1">
    <citation type="submission" date="2018-06" db="EMBL/GenBank/DDBJ databases">
        <title>Complete genome sequencing of Azospirillum sp. M2T2B2.</title>
        <authorList>
            <person name="Heo J."/>
            <person name="Kim S.-J."/>
            <person name="Kwon S.-W."/>
            <person name="Anandham R."/>
        </authorList>
    </citation>
    <scope>NUCLEOTIDE SEQUENCE [LARGE SCALE GENOMIC DNA]</scope>
    <source>
        <strain evidence="5 6">M2T2B2</strain>
        <plasmid evidence="5 6">unnamed5</plasmid>
    </source>
</reference>
<keyword evidence="4" id="KW-0812">Transmembrane</keyword>
<dbReference type="PANTHER" id="PTHR32347:SF23">
    <property type="entry name" value="BLL5650 PROTEIN"/>
    <property type="match status" value="1"/>
</dbReference>
<feature type="coiled-coil region" evidence="3">
    <location>
        <begin position="514"/>
        <end position="561"/>
    </location>
</feature>
<dbReference type="CDD" id="cd05709">
    <property type="entry name" value="S2P-M50"/>
    <property type="match status" value="1"/>
</dbReference>
<organism evidence="5 6">
    <name type="scientific">Azospirillum ramasamyi</name>
    <dbReference type="NCBI Taxonomy" id="682998"/>
    <lineage>
        <taxon>Bacteria</taxon>
        <taxon>Pseudomonadati</taxon>
        <taxon>Pseudomonadota</taxon>
        <taxon>Alphaproteobacteria</taxon>
        <taxon>Rhodospirillales</taxon>
        <taxon>Azospirillaceae</taxon>
        <taxon>Azospirillum</taxon>
    </lineage>
</organism>
<feature type="transmembrane region" description="Helical" evidence="4">
    <location>
        <begin position="276"/>
        <end position="297"/>
    </location>
</feature>
<dbReference type="Proteomes" id="UP000249605">
    <property type="component" value="Plasmid unnamed5"/>
</dbReference>
<name>A0A2U9SGC6_9PROT</name>
<dbReference type="SUPFAM" id="SSF111369">
    <property type="entry name" value="HlyD-like secretion proteins"/>
    <property type="match status" value="1"/>
</dbReference>
<evidence type="ECO:0000313" key="5">
    <source>
        <dbReference type="EMBL" id="AWU97863.1"/>
    </source>
</evidence>
<proteinExistence type="predicted"/>
<dbReference type="GO" id="GO:0030313">
    <property type="term" value="C:cell envelope"/>
    <property type="evidence" value="ECO:0007669"/>
    <property type="project" value="UniProtKB-SubCell"/>
</dbReference>
<feature type="transmembrane region" description="Helical" evidence="4">
    <location>
        <begin position="450"/>
        <end position="476"/>
    </location>
</feature>
<keyword evidence="4" id="KW-0472">Membrane</keyword>
<dbReference type="OrthoDB" id="9759690at2"/>
<dbReference type="KEGG" id="azm:DM194_26575"/>
<feature type="transmembrane region" description="Helical" evidence="4">
    <location>
        <begin position="144"/>
        <end position="160"/>
    </location>
</feature>
<evidence type="ECO:0000256" key="3">
    <source>
        <dbReference type="SAM" id="Coils"/>
    </source>
</evidence>
<accession>A0A2U9SGC6</accession>
<dbReference type="AlphaFoldDB" id="A0A2U9SGC6"/>
<protein>
    <submittedName>
        <fullName evidence="5">Peptidase</fullName>
    </submittedName>
</protein>
<evidence type="ECO:0000256" key="1">
    <source>
        <dbReference type="ARBA" id="ARBA00004196"/>
    </source>
</evidence>
<feature type="transmembrane region" description="Helical" evidence="4">
    <location>
        <begin position="381"/>
        <end position="404"/>
    </location>
</feature>
<keyword evidence="6" id="KW-1185">Reference proteome</keyword>
<keyword evidence="2 3" id="KW-0175">Coiled coil</keyword>
<feature type="transmembrane region" description="Helical" evidence="4">
    <location>
        <begin position="180"/>
        <end position="197"/>
    </location>
</feature>
<evidence type="ECO:0000256" key="4">
    <source>
        <dbReference type="SAM" id="Phobius"/>
    </source>
</evidence>
<feature type="transmembrane region" description="Helical" evidence="4">
    <location>
        <begin position="410"/>
        <end position="429"/>
    </location>
</feature>
<evidence type="ECO:0000256" key="2">
    <source>
        <dbReference type="ARBA" id="ARBA00023054"/>
    </source>
</evidence>
<comment type="subcellular location">
    <subcellularLocation>
        <location evidence="1">Cell envelope</location>
    </subcellularLocation>
</comment>
<dbReference type="RefSeq" id="WP_111070658.1">
    <property type="nucleotide sequence ID" value="NZ_CP029835.1"/>
</dbReference>
<geneLocation type="plasmid" evidence="5 6">
    <name>unnamed5</name>
</geneLocation>
<dbReference type="EMBL" id="CP029835">
    <property type="protein sequence ID" value="AWU97863.1"/>
    <property type="molecule type" value="Genomic_DNA"/>
</dbReference>
<gene>
    <name evidence="5" type="ORF">DM194_26575</name>
</gene>
<dbReference type="PANTHER" id="PTHR32347">
    <property type="entry name" value="EFFLUX SYSTEM COMPONENT YKNX-RELATED"/>
    <property type="match status" value="1"/>
</dbReference>
<feature type="transmembrane region" description="Helical" evidence="4">
    <location>
        <begin position="309"/>
        <end position="328"/>
    </location>
</feature>
<dbReference type="Gene3D" id="2.40.50.100">
    <property type="match status" value="1"/>
</dbReference>
<keyword evidence="4" id="KW-1133">Transmembrane helix</keyword>
<sequence>MSIALMPPTGPGAGLRAAQAGSVQAGAAGSVPADPRAALRLPGLRDDLALLPAPAGQDGAPGWTIHDPVRNRYFRIGPEAFALIAHWHHANPAAIATAVAKESLFEPTVDDVMGFYQFLAANNLTVTVDTAFLARQAAARKTGWFWWLVHNYLFFRIPLVRPDRFLSATVGLVAPFYSRAWLVLVLLTAVLSGLLVARQWDAFLHTFQHFFSPEGLALYGVTLMGTKICHELGHAYTARRYGCRVPTMGVAFLVMWPVLYTDTTDAWRLVSRRQRLAVGAAGMLTELTIAVFATLAWSFLPDGPLRSAAYFLATVSWITTLAINLSPFMRFDGYYLLSDALDVPNLQERGFAMARWKLREWLFGLGMAPPEEMPAARRRILLIYSYATWVYRLVLFLGIALLVYHIAFKVLGILLFVIEIGWFIARPLLHEVKVWWSLRDRFRVNLRTGLTLAGLAAAVGLTLLPVTTTVSVPVVWRAAGFATVYAPFPARLEETLVARGQRVVEGEPLFRLTAPDLEGKLRQAELRIDWMQEQIARLTASREQLDRVRAMEEDLAAALAERQGLLDSRERLVVRAPLSGTVRDMEDALTPGRWIGPKLPLAMVVAPGGGELVGYVGEGDFDRLSPGAGAEFHPDDPLAPRLAAKVRAVDPVAVSVLDVPALASVNGGPVAVEGQAGPQPNQPHGGAGRSALAPVEAVYRITLDVEPANIGPAAAGNAQEGPERVTRGIVRVAGEARSIAERFWRIAASVLIRETGF</sequence>
<evidence type="ECO:0000313" key="6">
    <source>
        <dbReference type="Proteomes" id="UP000249605"/>
    </source>
</evidence>
<keyword evidence="5" id="KW-0614">Plasmid</keyword>
<dbReference type="InterPro" id="IPR050465">
    <property type="entry name" value="UPF0194_transport"/>
</dbReference>